<dbReference type="EMBL" id="CAKOGP040002402">
    <property type="protein sequence ID" value="CAJ1968764.1"/>
    <property type="molecule type" value="Genomic_DNA"/>
</dbReference>
<dbReference type="AlphaFoldDB" id="A0AAD2JP34"/>
<feature type="compositionally biased region" description="Pro residues" evidence="4">
    <location>
        <begin position="74"/>
        <end position="96"/>
    </location>
</feature>
<protein>
    <recommendedName>
        <fullName evidence="7">Glycosyltransferase family 92 protein</fullName>
    </recommendedName>
</protein>
<reference evidence="5" key="1">
    <citation type="submission" date="2023-08" db="EMBL/GenBank/DDBJ databases">
        <authorList>
            <person name="Audoor S."/>
            <person name="Bilcke G."/>
        </authorList>
    </citation>
    <scope>NUCLEOTIDE SEQUENCE</scope>
</reference>
<evidence type="ECO:0000256" key="4">
    <source>
        <dbReference type="SAM" id="MobiDB-lite"/>
    </source>
</evidence>
<dbReference type="PANTHER" id="PTHR21461:SF69">
    <property type="entry name" value="GLYCOSYLTRANSFERASE FAMILY 92 PROTEIN"/>
    <property type="match status" value="1"/>
</dbReference>
<evidence type="ECO:0000313" key="5">
    <source>
        <dbReference type="EMBL" id="CAJ1968764.1"/>
    </source>
</evidence>
<gene>
    <name evidence="5" type="ORF">CYCCA115_LOCUS23391</name>
</gene>
<dbReference type="GO" id="GO:0016020">
    <property type="term" value="C:membrane"/>
    <property type="evidence" value="ECO:0007669"/>
    <property type="project" value="UniProtKB-SubCell"/>
</dbReference>
<feature type="compositionally biased region" description="Low complexity" evidence="4">
    <location>
        <begin position="38"/>
        <end position="73"/>
    </location>
</feature>
<comment type="subcellular location">
    <subcellularLocation>
        <location evidence="1">Membrane</location>
        <topology evidence="1">Single-pass membrane protein</topology>
    </subcellularLocation>
</comment>
<accession>A0AAD2JP34</accession>
<dbReference type="Proteomes" id="UP001295423">
    <property type="component" value="Unassembled WGS sequence"/>
</dbReference>
<keyword evidence="3" id="KW-1133">Transmembrane helix</keyword>
<evidence type="ECO:0000256" key="3">
    <source>
        <dbReference type="ARBA" id="ARBA00022989"/>
    </source>
</evidence>
<feature type="region of interest" description="Disordered" evidence="4">
    <location>
        <begin position="30"/>
        <end position="115"/>
    </location>
</feature>
<evidence type="ECO:0000256" key="2">
    <source>
        <dbReference type="ARBA" id="ARBA00022692"/>
    </source>
</evidence>
<evidence type="ECO:0008006" key="7">
    <source>
        <dbReference type="Google" id="ProtNLM"/>
    </source>
</evidence>
<comment type="caution">
    <text evidence="5">The sequence shown here is derived from an EMBL/GenBank/DDBJ whole genome shotgun (WGS) entry which is preliminary data.</text>
</comment>
<evidence type="ECO:0000256" key="1">
    <source>
        <dbReference type="ARBA" id="ARBA00004167"/>
    </source>
</evidence>
<proteinExistence type="predicted"/>
<keyword evidence="6" id="KW-1185">Reference proteome</keyword>
<dbReference type="GO" id="GO:0016757">
    <property type="term" value="F:glycosyltransferase activity"/>
    <property type="evidence" value="ECO:0007669"/>
    <property type="project" value="TreeGrafter"/>
</dbReference>
<name>A0AAD2JP34_9STRA</name>
<organism evidence="5 6">
    <name type="scientific">Cylindrotheca closterium</name>
    <dbReference type="NCBI Taxonomy" id="2856"/>
    <lineage>
        <taxon>Eukaryota</taxon>
        <taxon>Sar</taxon>
        <taxon>Stramenopiles</taxon>
        <taxon>Ochrophyta</taxon>
        <taxon>Bacillariophyta</taxon>
        <taxon>Bacillariophyceae</taxon>
        <taxon>Bacillariophycidae</taxon>
        <taxon>Bacillariales</taxon>
        <taxon>Bacillariaceae</taxon>
        <taxon>Cylindrotheca</taxon>
    </lineage>
</organism>
<evidence type="ECO:0000313" key="6">
    <source>
        <dbReference type="Proteomes" id="UP001295423"/>
    </source>
</evidence>
<dbReference type="PANTHER" id="PTHR21461">
    <property type="entry name" value="GLYCOSYLTRANSFERASE FAMILY 92 PROTEIN"/>
    <property type="match status" value="1"/>
</dbReference>
<keyword evidence="2" id="KW-0812">Transmembrane</keyword>
<keyword evidence="3" id="KW-0472">Membrane</keyword>
<dbReference type="GO" id="GO:0005737">
    <property type="term" value="C:cytoplasm"/>
    <property type="evidence" value="ECO:0007669"/>
    <property type="project" value="TreeGrafter"/>
</dbReference>
<sequence>MYDYSASHELPENGLMPTMITTMRDHHVTNNATKNRSNNDNNNNNNDNNNNNSAATIPPTPSETTATTKTIPSLTPPPPTPPPIQPSIESKPPPIESKPNKSESKPTSTSKSIYDASQEPFGQSFSICLKWMDDYRQLGEWLAYHYHVLPLRYLVFFKDPKSTTDPSPILFDKWGDKIQVEYWTKESDFMTKDQQKTIDNMSIETKKHRRAQRYFYHACIQHLHQMNRTWTLLIDTDEYLILDSSNIPNVPERLQTPGAALDVIHKVHANNDPTLFVATTATQQPQPQPQKIPEKWFTNCTVMARKEYPAFESSRESVLMAMTQQIPAGSSSSTSTTSILSSSNAIDPYRLTTLRFRHRGQKLIGKSMVDVSTLDMSKIGWRDVYSHNLLDSCSKGNNKGDLMYVGHYLGSMEAYQRPADRRNDWMNRTKKFYKLNAKNEPSLEIGKGDEEVRPWIQGFAKSVGLEQMQYLLQDVGFPYNASTALQQY</sequence>